<sequence length="188" mass="22137">MPGGFIMERPKMSKATWEALKAHILLERRKKKEEQEADAAEERERKERERRRKESQMTLGETREELERLEQRKMALNEEKHELFLQLKKVLNQEETQRRQQILKEQQVRQAETDILRIGGASYPPPGTIQLGGHPPPMFMQPLSLTRPPLYKMEPRPSVVAPVCFPKDWFAILETLLAYKATPKKFTY</sequence>
<proteinExistence type="predicted"/>
<feature type="compositionally biased region" description="Basic and acidic residues" evidence="1">
    <location>
        <begin position="40"/>
        <end position="65"/>
    </location>
</feature>
<dbReference type="OrthoDB" id="10038194at2759"/>
<keyword evidence="3" id="KW-1185">Reference proteome</keyword>
<protein>
    <recommendedName>
        <fullName evidence="4">G protein pathway suppressor 2</fullName>
    </recommendedName>
</protein>
<dbReference type="AlphaFoldDB" id="A0A7R9FQZ6"/>
<organism evidence="2">
    <name type="scientific">Darwinula stevensoni</name>
    <dbReference type="NCBI Taxonomy" id="69355"/>
    <lineage>
        <taxon>Eukaryota</taxon>
        <taxon>Metazoa</taxon>
        <taxon>Ecdysozoa</taxon>
        <taxon>Arthropoda</taxon>
        <taxon>Crustacea</taxon>
        <taxon>Oligostraca</taxon>
        <taxon>Ostracoda</taxon>
        <taxon>Podocopa</taxon>
        <taxon>Podocopida</taxon>
        <taxon>Darwinulocopina</taxon>
        <taxon>Darwinuloidea</taxon>
        <taxon>Darwinulidae</taxon>
        <taxon>Darwinula</taxon>
    </lineage>
</organism>
<dbReference type="EMBL" id="CAJPEV010003853">
    <property type="protein sequence ID" value="CAG0900672.1"/>
    <property type="molecule type" value="Genomic_DNA"/>
</dbReference>
<accession>A0A7R9FQZ6</accession>
<dbReference type="Pfam" id="PF15991">
    <property type="entry name" value="G_path_suppress"/>
    <property type="match status" value="1"/>
</dbReference>
<name>A0A7R9FQZ6_9CRUS</name>
<dbReference type="EMBL" id="LR903370">
    <property type="protein sequence ID" value="CAD7251821.1"/>
    <property type="molecule type" value="Genomic_DNA"/>
</dbReference>
<dbReference type="Proteomes" id="UP000677054">
    <property type="component" value="Unassembled WGS sequence"/>
</dbReference>
<dbReference type="PANTHER" id="PTHR22654">
    <property type="entry name" value="G PROTEIN PATHWAY SUPPRESSOR 2"/>
    <property type="match status" value="1"/>
</dbReference>
<gene>
    <name evidence="2" type="ORF">DSTB1V02_LOCUS11583</name>
</gene>
<reference evidence="2" key="1">
    <citation type="submission" date="2020-11" db="EMBL/GenBank/DDBJ databases">
        <authorList>
            <person name="Tran Van P."/>
        </authorList>
    </citation>
    <scope>NUCLEOTIDE SEQUENCE</scope>
</reference>
<evidence type="ECO:0000313" key="3">
    <source>
        <dbReference type="Proteomes" id="UP000677054"/>
    </source>
</evidence>
<dbReference type="InterPro" id="IPR026094">
    <property type="entry name" value="GPS2"/>
</dbReference>
<dbReference type="PANTHER" id="PTHR22654:SF2">
    <property type="entry name" value="G PROTEIN PATHWAY SUPPRESSOR 2"/>
    <property type="match status" value="1"/>
</dbReference>
<dbReference type="GO" id="GO:0003712">
    <property type="term" value="F:transcription coregulator activity"/>
    <property type="evidence" value="ECO:0007669"/>
    <property type="project" value="TreeGrafter"/>
</dbReference>
<dbReference type="GO" id="GO:0005667">
    <property type="term" value="C:transcription regulator complex"/>
    <property type="evidence" value="ECO:0007669"/>
    <property type="project" value="TreeGrafter"/>
</dbReference>
<feature type="region of interest" description="Disordered" evidence="1">
    <location>
        <begin position="28"/>
        <end position="65"/>
    </location>
</feature>
<dbReference type="GO" id="GO:0006357">
    <property type="term" value="P:regulation of transcription by RNA polymerase II"/>
    <property type="evidence" value="ECO:0007669"/>
    <property type="project" value="TreeGrafter"/>
</dbReference>
<evidence type="ECO:0008006" key="4">
    <source>
        <dbReference type="Google" id="ProtNLM"/>
    </source>
</evidence>
<evidence type="ECO:0000313" key="2">
    <source>
        <dbReference type="EMBL" id="CAD7251821.1"/>
    </source>
</evidence>
<evidence type="ECO:0000256" key="1">
    <source>
        <dbReference type="SAM" id="MobiDB-lite"/>
    </source>
</evidence>